<sequence length="257" mass="29303">MLPLDRHQWAELGLGEISMTVETREPIWPTYLANEDVQKALAIADEFDVWTESSGLHSLALNDQATYQERMAIVAFLMVHEHQRSMIKLLEFSLAGSAATLMRPAFEAYARGLWLLHASDAQMEHFRSGGSQDVERLIRTVAKLTKDEKFAFLLDTWEQSKRSLHGFVHGSYQSLLRRTRDIDFPESEVADMLRFMTGMALHATLEMLGLAQRRTPHADRALHSVLIEVLRRDVVLKLYRMDLALVAHPAMEGDETT</sequence>
<organism evidence="1 2">
    <name type="scientific">Noviluteimonas gilva</name>
    <dbReference type="NCBI Taxonomy" id="2682097"/>
    <lineage>
        <taxon>Bacteria</taxon>
        <taxon>Pseudomonadati</taxon>
        <taxon>Pseudomonadota</taxon>
        <taxon>Gammaproteobacteria</taxon>
        <taxon>Lysobacterales</taxon>
        <taxon>Lysobacteraceae</taxon>
        <taxon>Noviluteimonas</taxon>
    </lineage>
</organism>
<dbReference type="Proteomes" id="UP000479692">
    <property type="component" value="Unassembled WGS sequence"/>
</dbReference>
<dbReference type="AlphaFoldDB" id="A0A7C9HVD2"/>
<evidence type="ECO:0000313" key="2">
    <source>
        <dbReference type="Proteomes" id="UP000479692"/>
    </source>
</evidence>
<proteinExistence type="predicted"/>
<accession>A0A7C9HVD2</accession>
<gene>
    <name evidence="1" type="ORF">GN331_14990</name>
</gene>
<name>A0A7C9HVD2_9GAMM</name>
<dbReference type="InterPro" id="IPR054257">
    <property type="entry name" value="DUF6988"/>
</dbReference>
<keyword evidence="2" id="KW-1185">Reference proteome</keyword>
<evidence type="ECO:0000313" key="1">
    <source>
        <dbReference type="EMBL" id="MUV15511.1"/>
    </source>
</evidence>
<comment type="caution">
    <text evidence="1">The sequence shown here is derived from an EMBL/GenBank/DDBJ whole genome shotgun (WGS) entry which is preliminary data.</text>
</comment>
<dbReference type="EMBL" id="WOXT01000005">
    <property type="protein sequence ID" value="MUV15511.1"/>
    <property type="molecule type" value="Genomic_DNA"/>
</dbReference>
<reference evidence="1 2" key="1">
    <citation type="submission" date="2019-12" db="EMBL/GenBank/DDBJ databases">
        <authorList>
            <person name="Xu J."/>
        </authorList>
    </citation>
    <scope>NUCLEOTIDE SEQUENCE [LARGE SCALE GENOMIC DNA]</scope>
    <source>
        <strain evidence="1 2">HX-5-24</strain>
    </source>
</reference>
<dbReference type="Pfam" id="PF22491">
    <property type="entry name" value="DUF6988"/>
    <property type="match status" value="1"/>
</dbReference>
<protein>
    <submittedName>
        <fullName evidence="1">Uncharacterized protein</fullName>
    </submittedName>
</protein>